<sequence length="697" mass="77612">MLVVHKPSTPPALTRAIQITTANIPQATARVTATLDTLLKRIRTSQHQEAWKFSRLNKNGFPVEFTFNSLDASVRYATDVAAPEVDPVERLSHAESLLAELGVPVPEDTMNRLQQVQTSGDLEWGAWIGVRHRPEGDRYKLYVQVPDTGSATADELMQDYLGTEPLLPNNTARLVAIGQELGTPRIEFYFKIDHLGLQYWEVSYLLRRFGLAARQIELLSLIEETRGYSLDEARPKLPDTTYGFSLSVSSGEPMVFSLFGFVGPLLGGDGQIRQRLLSLAEKKGWNFDSYAALTKPLAAEDNYNLHHNAIAFIVPSQGPIGLHISLSPPEVVAEDLAENSPDFRPLNLSPTRPEFNDADINWAIKTAQKFLINAQHPEGWWSDFQLAPGRSDEWVTAYVGTAIASLSTHQTKAIAFKAWRWLIGRCQSSPGWGYNALVPRDADSTVWALQLAAAIGCSNWEPAQLASEFLLQHLRPGGGIATYADDRLIRRFIGASEQMSFAGWCSPQVCVTAAASSLPKLRFAAGDFLRQTQSQDGSWKSYWWCEDEYATALAAAALSKGMEPQDSDRVQRAIQWAVTRINSDGSVSSSIKPLGSAFASAWILRLLLLDHQPETFREQRDRLVRWLLNHQNPDGSWNCSAGLRVPPPNIIYPETQQNWVLHGLIENAISLDQLSIFTTATVLQSLHKYAKFICRFN</sequence>
<dbReference type="Pfam" id="PF13243">
    <property type="entry name" value="SQHop_cyclase_C"/>
    <property type="match status" value="1"/>
</dbReference>
<gene>
    <name evidence="2" type="ORF">NIES37_38480</name>
</gene>
<dbReference type="InterPro" id="IPR032696">
    <property type="entry name" value="SQ_cyclase_C"/>
</dbReference>
<reference evidence="2 3" key="1">
    <citation type="submission" date="2017-06" db="EMBL/GenBank/DDBJ databases">
        <title>Genome sequencing of cyanobaciteial culture collection at National Institute for Environmental Studies (NIES).</title>
        <authorList>
            <person name="Hirose Y."/>
            <person name="Shimura Y."/>
            <person name="Fujisawa T."/>
            <person name="Nakamura Y."/>
            <person name="Kawachi M."/>
        </authorList>
    </citation>
    <scope>NUCLEOTIDE SEQUENCE [LARGE SCALE GENOMIC DNA]</scope>
    <source>
        <strain evidence="2 3">NIES-37</strain>
    </source>
</reference>
<dbReference type="Gene3D" id="1.50.10.20">
    <property type="match status" value="2"/>
</dbReference>
<proteinExistence type="predicted"/>
<dbReference type="RefSeq" id="WP_096578327.1">
    <property type="nucleotide sequence ID" value="NZ_CAWNJS010000001.1"/>
</dbReference>
<feature type="domain" description="Squalene cyclase C-terminal" evidence="1">
    <location>
        <begin position="525"/>
        <end position="638"/>
    </location>
</feature>
<dbReference type="SUPFAM" id="SSF48239">
    <property type="entry name" value="Terpenoid cyclases/Protein prenyltransferases"/>
    <property type="match status" value="1"/>
</dbReference>
<dbReference type="AlphaFoldDB" id="A0A1Z4N2C4"/>
<accession>A0A1Z4N2C4</accession>
<protein>
    <recommendedName>
        <fullName evidence="1">Squalene cyclase C-terminal domain-containing protein</fullName>
    </recommendedName>
</protein>
<dbReference type="EMBL" id="AP018248">
    <property type="protein sequence ID" value="BAY99865.1"/>
    <property type="molecule type" value="Genomic_DNA"/>
</dbReference>
<dbReference type="InterPro" id="IPR008930">
    <property type="entry name" value="Terpenoid_cyclase/PrenylTrfase"/>
</dbReference>
<evidence type="ECO:0000313" key="3">
    <source>
        <dbReference type="Proteomes" id="UP000218785"/>
    </source>
</evidence>
<dbReference type="Proteomes" id="UP000218785">
    <property type="component" value="Chromosome"/>
</dbReference>
<keyword evidence="3" id="KW-1185">Reference proteome</keyword>
<dbReference type="KEGG" id="ttq:NIES37_38480"/>
<organism evidence="2 3">
    <name type="scientific">Tolypothrix tenuis PCC 7101</name>
    <dbReference type="NCBI Taxonomy" id="231146"/>
    <lineage>
        <taxon>Bacteria</taxon>
        <taxon>Bacillati</taxon>
        <taxon>Cyanobacteriota</taxon>
        <taxon>Cyanophyceae</taxon>
        <taxon>Nostocales</taxon>
        <taxon>Tolypothrichaceae</taxon>
        <taxon>Tolypothrix</taxon>
    </lineage>
</organism>
<name>A0A1Z4N2C4_9CYAN</name>
<evidence type="ECO:0000259" key="1">
    <source>
        <dbReference type="Pfam" id="PF13243"/>
    </source>
</evidence>
<evidence type="ECO:0000313" key="2">
    <source>
        <dbReference type="EMBL" id="BAY99865.1"/>
    </source>
</evidence>